<accession>A0A8I2YIH9</accession>
<keyword evidence="3" id="KW-1185">Reference proteome</keyword>
<evidence type="ECO:0000256" key="1">
    <source>
        <dbReference type="SAM" id="MobiDB-lite"/>
    </source>
</evidence>
<comment type="caution">
    <text evidence="2">The sequence shown here is derived from an EMBL/GenBank/DDBJ whole genome shotgun (WGS) entry which is preliminary data.</text>
</comment>
<protein>
    <submittedName>
        <fullName evidence="2">Uncharacterized protein</fullName>
    </submittedName>
</protein>
<dbReference type="EMBL" id="JAGFBS010000024">
    <property type="protein sequence ID" value="KAG6372969.1"/>
    <property type="molecule type" value="Genomic_DNA"/>
</dbReference>
<gene>
    <name evidence="2" type="ORF">JVT61DRAFT_7015</name>
</gene>
<feature type="compositionally biased region" description="Basic residues" evidence="1">
    <location>
        <begin position="47"/>
        <end position="57"/>
    </location>
</feature>
<dbReference type="OrthoDB" id="2693027at2759"/>
<evidence type="ECO:0000313" key="3">
    <source>
        <dbReference type="Proteomes" id="UP000683000"/>
    </source>
</evidence>
<organism evidence="2 3">
    <name type="scientific">Boletus reticuloceps</name>
    <dbReference type="NCBI Taxonomy" id="495285"/>
    <lineage>
        <taxon>Eukaryota</taxon>
        <taxon>Fungi</taxon>
        <taxon>Dikarya</taxon>
        <taxon>Basidiomycota</taxon>
        <taxon>Agaricomycotina</taxon>
        <taxon>Agaricomycetes</taxon>
        <taxon>Agaricomycetidae</taxon>
        <taxon>Boletales</taxon>
        <taxon>Boletineae</taxon>
        <taxon>Boletaceae</taxon>
        <taxon>Boletoideae</taxon>
        <taxon>Boletus</taxon>
    </lineage>
</organism>
<dbReference type="Proteomes" id="UP000683000">
    <property type="component" value="Unassembled WGS sequence"/>
</dbReference>
<feature type="compositionally biased region" description="Polar residues" evidence="1">
    <location>
        <begin position="63"/>
        <end position="77"/>
    </location>
</feature>
<evidence type="ECO:0000313" key="2">
    <source>
        <dbReference type="EMBL" id="KAG6372969.1"/>
    </source>
</evidence>
<name>A0A8I2YIH9_9AGAM</name>
<feature type="region of interest" description="Disordered" evidence="1">
    <location>
        <begin position="18"/>
        <end position="92"/>
    </location>
</feature>
<dbReference type="AlphaFoldDB" id="A0A8I2YIH9"/>
<reference evidence="2" key="1">
    <citation type="submission" date="2021-03" db="EMBL/GenBank/DDBJ databases">
        <title>Evolutionary innovations through gain and loss of genes in the ectomycorrhizal Boletales.</title>
        <authorList>
            <person name="Wu G."/>
            <person name="Miyauchi S."/>
            <person name="Morin E."/>
            <person name="Yang Z.-L."/>
            <person name="Xu J."/>
            <person name="Martin F.M."/>
        </authorList>
    </citation>
    <scope>NUCLEOTIDE SEQUENCE</scope>
    <source>
        <strain evidence="2">BR01</strain>
    </source>
</reference>
<proteinExistence type="predicted"/>
<sequence>MSPIRRLRRSARLQAALVASPLATPDRQRGCGRGKPGAPNSSDSRPVRRTVKSKGKGRAVPIQPTNSLNVRTTQPSTAEVPPQETSSDDPIKWDLCPHLTERLLEWLRNNPDDCAILFNEEEEELSGGEERGVNLYHDLDRDHDMVDAVLGTLEDEIIHQRPDAYSHQSAQQPVRRGVPTHRTPWQASFVLGQPCRV</sequence>